<feature type="domain" description="Nudix hydrolase" evidence="3">
    <location>
        <begin position="253"/>
        <end position="389"/>
    </location>
</feature>
<dbReference type="EMBL" id="OU015569">
    <property type="protein sequence ID" value="CAG5096390.1"/>
    <property type="molecule type" value="Genomic_DNA"/>
</dbReference>
<evidence type="ECO:0000256" key="1">
    <source>
        <dbReference type="ARBA" id="ARBA00005582"/>
    </source>
</evidence>
<comment type="similarity">
    <text evidence="1">Belongs to the Nudix hydrolase family.</text>
</comment>
<keyword evidence="5" id="KW-1185">Reference proteome</keyword>
<dbReference type="Pfam" id="PF18290">
    <property type="entry name" value="Nudix_hydro"/>
    <property type="match status" value="1"/>
</dbReference>
<dbReference type="PANTHER" id="PTHR13994:SF13">
    <property type="entry name" value="FI03680P"/>
    <property type="match status" value="1"/>
</dbReference>
<evidence type="ECO:0000313" key="4">
    <source>
        <dbReference type="EMBL" id="CAG5096390.1"/>
    </source>
</evidence>
<dbReference type="InterPro" id="IPR020084">
    <property type="entry name" value="NUDIX_hydrolase_CS"/>
</dbReference>
<protein>
    <submittedName>
        <fullName evidence="4">Oidioi.mRNA.OKI2018_I69.XSR.g14595.t1.cds</fullName>
    </submittedName>
</protein>
<dbReference type="InterPro" id="IPR015797">
    <property type="entry name" value="NUDIX_hydrolase-like_dom_sf"/>
</dbReference>
<dbReference type="InterPro" id="IPR000086">
    <property type="entry name" value="NUDIX_hydrolase_dom"/>
</dbReference>
<dbReference type="InterPro" id="IPR040618">
    <property type="entry name" value="Pre-Nudix"/>
</dbReference>
<dbReference type="PRINTS" id="PR00502">
    <property type="entry name" value="NUDIXFAMILY"/>
</dbReference>
<dbReference type="PROSITE" id="PS51462">
    <property type="entry name" value="NUDIX"/>
    <property type="match status" value="1"/>
</dbReference>
<keyword evidence="2" id="KW-0378">Hydrolase</keyword>
<dbReference type="CDD" id="cd04670">
    <property type="entry name" value="NUDIX_ASFGF2_Nudt6"/>
    <property type="match status" value="1"/>
</dbReference>
<evidence type="ECO:0000256" key="2">
    <source>
        <dbReference type="ARBA" id="ARBA00022801"/>
    </source>
</evidence>
<dbReference type="PANTHER" id="PTHR13994">
    <property type="entry name" value="NUDIX HYDROLASE RELATED"/>
    <property type="match status" value="1"/>
</dbReference>
<proteinExistence type="inferred from homology"/>
<dbReference type="Proteomes" id="UP001158576">
    <property type="component" value="Chromosome XSR"/>
</dbReference>
<accession>A0ABN7SAT1</accession>
<reference evidence="4 5" key="1">
    <citation type="submission" date="2021-04" db="EMBL/GenBank/DDBJ databases">
        <authorList>
            <person name="Bliznina A."/>
        </authorList>
    </citation>
    <scope>NUCLEOTIDE SEQUENCE [LARGE SCALE GENOMIC DNA]</scope>
</reference>
<dbReference type="PRINTS" id="PR01356">
    <property type="entry name" value="GFGPROTEIN"/>
</dbReference>
<evidence type="ECO:0000313" key="5">
    <source>
        <dbReference type="Proteomes" id="UP001158576"/>
    </source>
</evidence>
<dbReference type="PROSITE" id="PS00893">
    <property type="entry name" value="NUDIX_BOX"/>
    <property type="match status" value="1"/>
</dbReference>
<dbReference type="InterPro" id="IPR003293">
    <property type="entry name" value="Nudix_hydrolase6-like"/>
</dbReference>
<dbReference type="Gene3D" id="3.90.79.10">
    <property type="entry name" value="Nucleoside Triphosphate Pyrophosphohydrolase"/>
    <property type="match status" value="1"/>
</dbReference>
<name>A0ABN7SAT1_OIKDI</name>
<sequence length="424" mass="48536">MMKRKVQCPKLIKTVVVKKARKMTEAEIKSAQEQAQKEDRQRKVMDGIAQHPERHILAPLIFNRMPANGFVDALNVLAPRDGQPNYDDLLPFYDCRKILAKFGEEDPTLKSIRARCKVLEALFFLYLSKIKSIFHPVQENPISEMLSRAFCFTRNRAFSVLKGNRDRFGGVNVYSYENTSSMDDFPETLQNSLEEWKQTGVRGAWFHVSGAQTTWISHLISAGFEFHHAKNDTAVLTRWLPEDESSGIPEYPHTYLGVGTITINAKNEILVIKEKVRFYNNWKFPGGYVDRGENILDAAVREVKEETGVQTEALGLVGFRHVLPQKDIPFPPFKCADIYAICALRPTGDETIVRQEREVSEAEWLPVDEFLEKGSLHNTHFLNAYLKAKDQNVIISPHDFSMKYGNADRHMLMYFNDILDSSSD</sequence>
<dbReference type="Pfam" id="PF00293">
    <property type="entry name" value="NUDIX"/>
    <property type="match status" value="1"/>
</dbReference>
<gene>
    <name evidence="4" type="ORF">OKIOD_LOCUS6153</name>
</gene>
<dbReference type="Gene3D" id="3.40.630.30">
    <property type="match status" value="1"/>
</dbReference>
<dbReference type="SUPFAM" id="SSF55811">
    <property type="entry name" value="Nudix"/>
    <property type="match status" value="1"/>
</dbReference>
<organism evidence="4 5">
    <name type="scientific">Oikopleura dioica</name>
    <name type="common">Tunicate</name>
    <dbReference type="NCBI Taxonomy" id="34765"/>
    <lineage>
        <taxon>Eukaryota</taxon>
        <taxon>Metazoa</taxon>
        <taxon>Chordata</taxon>
        <taxon>Tunicata</taxon>
        <taxon>Appendicularia</taxon>
        <taxon>Copelata</taxon>
        <taxon>Oikopleuridae</taxon>
        <taxon>Oikopleura</taxon>
    </lineage>
</organism>
<evidence type="ECO:0000259" key="3">
    <source>
        <dbReference type="PROSITE" id="PS51462"/>
    </source>
</evidence>
<dbReference type="InterPro" id="IPR020476">
    <property type="entry name" value="Nudix_hydrolase"/>
</dbReference>